<dbReference type="RefSeq" id="WP_027311652.1">
    <property type="nucleotide sequence ID" value="NZ_JBHLZN010000002.1"/>
</dbReference>
<dbReference type="SUPFAM" id="SSF101386">
    <property type="entry name" value="all-alpha NTP pyrophosphatases"/>
    <property type="match status" value="1"/>
</dbReference>
<protein>
    <submittedName>
        <fullName evidence="2">Nucleoside triphosphate pyrophosphohydrolase family protein</fullName>
    </submittedName>
</protein>
<dbReference type="EMBL" id="JBHLZN010000002">
    <property type="protein sequence ID" value="MFB9886166.1"/>
    <property type="molecule type" value="Genomic_DNA"/>
</dbReference>
<dbReference type="Proteomes" id="UP001589628">
    <property type="component" value="Unassembled WGS sequence"/>
</dbReference>
<keyword evidence="3" id="KW-1185">Reference proteome</keyword>
<sequence length="405" mass="46203">MAGIAKQQITPLSLPEYELKARESSQFKDSPRALQSLRFGFFGEVGGLLSSVKKAERDRLEDTQSAAAAEELGDSLWYLFTVASLLEITPDDLGFFCLDALRKKFNENEQQYRTPVTFRQIDSLINACTDGTIDRPKQMGALAHAAGVFCNIPEAQLKAGPTPSILEHFGNLLMELALCCSSFNLHLEDVARSNLEKIKSRWPGEHPDYTSFFDSEYPDYEQLPRNLTMDFVELSRPNGTCVVQQLNGVFIGDPLTDNSNEPDDYRFHDVFHLAYMAYLGWSPVLRGLLRRKRKSQPSIDENEDGARAMIIEEGIATWIFNHAKRRNFYEGIEEGALEYGVLKQIHSMVEGYEVHRCPLWQWERAILKGFEVFRQLRKERSGSVVVNMKDHHLTFEPILEKKPSK</sequence>
<dbReference type="InterPro" id="IPR011379">
    <property type="entry name" value="MazG-related_GP37"/>
</dbReference>
<dbReference type="Gene3D" id="1.10.287.1080">
    <property type="entry name" value="MazG-like"/>
    <property type="match status" value="1"/>
</dbReference>
<reference evidence="2 3" key="1">
    <citation type="submission" date="2024-09" db="EMBL/GenBank/DDBJ databases">
        <authorList>
            <person name="Sun Q."/>
            <person name="Mori K."/>
        </authorList>
    </citation>
    <scope>NUCLEOTIDE SEQUENCE [LARGE SCALE GENOMIC DNA]</scope>
    <source>
        <strain evidence="2 3">ATCC 51285</strain>
    </source>
</reference>
<dbReference type="InterPro" id="IPR041407">
    <property type="entry name" value="MazG_C"/>
</dbReference>
<evidence type="ECO:0000259" key="1">
    <source>
        <dbReference type="Pfam" id="PF18722"/>
    </source>
</evidence>
<dbReference type="CDD" id="cd11541">
    <property type="entry name" value="NTP-PPase_u4"/>
    <property type="match status" value="1"/>
</dbReference>
<name>A0ABV5ZA62_9GAMM</name>
<feature type="domain" description="MazG C-terminal" evidence="1">
    <location>
        <begin position="210"/>
        <end position="397"/>
    </location>
</feature>
<comment type="caution">
    <text evidence="2">The sequence shown here is derived from an EMBL/GenBank/DDBJ whole genome shotgun (WGS) entry which is preliminary data.</text>
</comment>
<gene>
    <name evidence="2" type="ORF">ACFFLH_07065</name>
</gene>
<evidence type="ECO:0000313" key="3">
    <source>
        <dbReference type="Proteomes" id="UP001589628"/>
    </source>
</evidence>
<evidence type="ECO:0000313" key="2">
    <source>
        <dbReference type="EMBL" id="MFB9886166.1"/>
    </source>
</evidence>
<dbReference type="Pfam" id="PF18722">
    <property type="entry name" value="MazG_C"/>
    <property type="match status" value="1"/>
</dbReference>
<proteinExistence type="predicted"/>
<accession>A0ABV5ZA62</accession>
<organism evidence="2 3">
    <name type="scientific">Balneatrix alpica</name>
    <dbReference type="NCBI Taxonomy" id="75684"/>
    <lineage>
        <taxon>Bacteria</taxon>
        <taxon>Pseudomonadati</taxon>
        <taxon>Pseudomonadota</taxon>
        <taxon>Gammaproteobacteria</taxon>
        <taxon>Oceanospirillales</taxon>
        <taxon>Balneatrichaceae</taxon>
        <taxon>Balneatrix</taxon>
    </lineage>
</organism>